<dbReference type="RefSeq" id="WP_145853077.1">
    <property type="nucleotide sequence ID" value="NZ_RPFW01000002.1"/>
</dbReference>
<feature type="signal peptide" evidence="2">
    <location>
        <begin position="1"/>
        <end position="29"/>
    </location>
</feature>
<dbReference type="EMBL" id="RPFW01000002">
    <property type="protein sequence ID" value="TVZ05374.1"/>
    <property type="molecule type" value="Genomic_DNA"/>
</dbReference>
<dbReference type="AlphaFoldDB" id="A0A6P2C1X3"/>
<feature type="chain" id="PRO_5039720906" evidence="2">
    <location>
        <begin position="30"/>
        <end position="206"/>
    </location>
</feature>
<name>A0A6P2C1X3_9ACTN</name>
<feature type="region of interest" description="Disordered" evidence="1">
    <location>
        <begin position="23"/>
        <end position="44"/>
    </location>
</feature>
<protein>
    <submittedName>
        <fullName evidence="3">Uncharacterized protein</fullName>
    </submittedName>
</protein>
<evidence type="ECO:0000256" key="1">
    <source>
        <dbReference type="SAM" id="MobiDB-lite"/>
    </source>
</evidence>
<reference evidence="3 4" key="1">
    <citation type="submission" date="2018-11" db="EMBL/GenBank/DDBJ databases">
        <title>Trebonia kvetii gen.nov., sp.nov., a novel acidophilic actinobacterium, and proposal of the new actinobacterial family Treboniaceae fam. nov.</title>
        <authorList>
            <person name="Rapoport D."/>
            <person name="Sagova-Mareckova M."/>
            <person name="Sedlacek I."/>
            <person name="Provaznik J."/>
            <person name="Kralova S."/>
            <person name="Pavlinic D."/>
            <person name="Benes V."/>
            <person name="Kopecky J."/>
        </authorList>
    </citation>
    <scope>NUCLEOTIDE SEQUENCE [LARGE SCALE GENOMIC DNA]</scope>
    <source>
        <strain evidence="3 4">15Tr583</strain>
    </source>
</reference>
<evidence type="ECO:0000256" key="2">
    <source>
        <dbReference type="SAM" id="SignalP"/>
    </source>
</evidence>
<organism evidence="3 4">
    <name type="scientific">Trebonia kvetii</name>
    <dbReference type="NCBI Taxonomy" id="2480626"/>
    <lineage>
        <taxon>Bacteria</taxon>
        <taxon>Bacillati</taxon>
        <taxon>Actinomycetota</taxon>
        <taxon>Actinomycetes</taxon>
        <taxon>Streptosporangiales</taxon>
        <taxon>Treboniaceae</taxon>
        <taxon>Trebonia</taxon>
    </lineage>
</organism>
<dbReference type="Proteomes" id="UP000460272">
    <property type="component" value="Unassembled WGS sequence"/>
</dbReference>
<sequence>MRALLPAVALAATLIVATAGCQSSSSATAGGTTTASAGSSASPSLSISASVSQPSLVPASPSDSPVSVPTAHQPTVYFAEGGDTNGTSMHASGCSAGCPLSGDGTTSLWNMTWPTWNPTVAIGTGTEKIDDCNPSCATGKLYPVKVTVTFRDAVLVCTSQHVARYYWTRASFAWPAGLPTALSGDNAPVNPVTYANITAESTPSCG</sequence>
<evidence type="ECO:0000313" key="3">
    <source>
        <dbReference type="EMBL" id="TVZ05374.1"/>
    </source>
</evidence>
<proteinExistence type="predicted"/>
<comment type="caution">
    <text evidence="3">The sequence shown here is derived from an EMBL/GenBank/DDBJ whole genome shotgun (WGS) entry which is preliminary data.</text>
</comment>
<evidence type="ECO:0000313" key="4">
    <source>
        <dbReference type="Proteomes" id="UP000460272"/>
    </source>
</evidence>
<dbReference type="OrthoDB" id="5149662at2"/>
<gene>
    <name evidence="3" type="ORF">EAS64_12485</name>
</gene>
<keyword evidence="4" id="KW-1185">Reference proteome</keyword>
<accession>A0A6P2C1X3</accession>
<dbReference type="PROSITE" id="PS51257">
    <property type="entry name" value="PROKAR_LIPOPROTEIN"/>
    <property type="match status" value="1"/>
</dbReference>
<keyword evidence="2" id="KW-0732">Signal</keyword>